<keyword evidence="2" id="KW-1185">Reference proteome</keyword>
<gene>
    <name evidence="1" type="ORF">GRJ2_001726200</name>
</gene>
<evidence type="ECO:0000313" key="2">
    <source>
        <dbReference type="Proteomes" id="UP001623348"/>
    </source>
</evidence>
<dbReference type="EMBL" id="BAAFJT010000008">
    <property type="protein sequence ID" value="GAB0192609.1"/>
    <property type="molecule type" value="Genomic_DNA"/>
</dbReference>
<organism evidence="1 2">
    <name type="scientific">Grus japonensis</name>
    <name type="common">Japanese crane</name>
    <name type="synonym">Red-crowned crane</name>
    <dbReference type="NCBI Taxonomy" id="30415"/>
    <lineage>
        <taxon>Eukaryota</taxon>
        <taxon>Metazoa</taxon>
        <taxon>Chordata</taxon>
        <taxon>Craniata</taxon>
        <taxon>Vertebrata</taxon>
        <taxon>Euteleostomi</taxon>
        <taxon>Archelosauria</taxon>
        <taxon>Archosauria</taxon>
        <taxon>Dinosauria</taxon>
        <taxon>Saurischia</taxon>
        <taxon>Theropoda</taxon>
        <taxon>Coelurosauria</taxon>
        <taxon>Aves</taxon>
        <taxon>Neognathae</taxon>
        <taxon>Neoaves</taxon>
        <taxon>Gruiformes</taxon>
        <taxon>Gruidae</taxon>
        <taxon>Grus</taxon>
    </lineage>
</organism>
<dbReference type="Proteomes" id="UP001623348">
    <property type="component" value="Unassembled WGS sequence"/>
</dbReference>
<protein>
    <submittedName>
        <fullName evidence="1">Mitochondrial enolase superfamily member 1</fullName>
    </submittedName>
</protein>
<accession>A0ABC9X6I1</accession>
<dbReference type="AlphaFoldDB" id="A0ABC9X6I1"/>
<evidence type="ECO:0000313" key="1">
    <source>
        <dbReference type="EMBL" id="GAB0192609.1"/>
    </source>
</evidence>
<proteinExistence type="predicted"/>
<comment type="caution">
    <text evidence="1">The sequence shown here is derived from an EMBL/GenBank/DDBJ whole genome shotgun (WGS) entry which is preliminary data.</text>
</comment>
<reference evidence="1 2" key="1">
    <citation type="submission" date="2024-06" db="EMBL/GenBank/DDBJ databases">
        <title>The draft genome of Grus japonensis, version 3.</title>
        <authorList>
            <person name="Nabeshima K."/>
            <person name="Suzuki S."/>
            <person name="Onuma M."/>
        </authorList>
    </citation>
    <scope>NUCLEOTIDE SEQUENCE [LARGE SCALE GENOMIC DNA]</scope>
    <source>
        <strain evidence="1 2">451A</strain>
    </source>
</reference>
<dbReference type="PANTHER" id="PTHR33332">
    <property type="entry name" value="REVERSE TRANSCRIPTASE DOMAIN-CONTAINING PROTEIN"/>
    <property type="match status" value="1"/>
</dbReference>
<sequence length="239" mass="26254">MVFTTGCRGISALAPGAPPAPPSALTLVSAEFLTSSHSSLRLQKLPKVVFLFLNYVITEALIGLALASSGSVLEPAGIGSVRHRSLNLKTGTGGNAVPPIVGEDQVQDHLRNLNMHKSMGPTEMHPRILRELSDDVATLLLSTIFEKSWQSGKIMEQILLEVMSRHMEDREVSRDSLDFIKGKFYPTNLMAFCNGVTVLVDKGRATDVIYLDFCKAFDVVPHNIFVAKLERYGSDRWTI</sequence>
<name>A0ABC9X6I1_GRUJA</name>